<dbReference type="PROSITE" id="PS51021">
    <property type="entry name" value="BAR"/>
    <property type="match status" value="1"/>
</dbReference>
<dbReference type="GO" id="GO:0015629">
    <property type="term" value="C:actin cytoskeleton"/>
    <property type="evidence" value="ECO:0007669"/>
    <property type="project" value="TreeGrafter"/>
</dbReference>
<evidence type="ECO:0000313" key="5">
    <source>
        <dbReference type="EMBL" id="CAB3225529.1"/>
    </source>
</evidence>
<evidence type="ECO:0000256" key="1">
    <source>
        <dbReference type="ARBA" id="ARBA00004245"/>
    </source>
</evidence>
<accession>A0A6F9D835</accession>
<dbReference type="EMBL" id="LR783314">
    <property type="protein sequence ID" value="CAB3225529.1"/>
    <property type="molecule type" value="mRNA"/>
</dbReference>
<dbReference type="GO" id="GO:0005737">
    <property type="term" value="C:cytoplasm"/>
    <property type="evidence" value="ECO:0007669"/>
    <property type="project" value="InterPro"/>
</dbReference>
<proteinExistence type="evidence at transcript level"/>
<comment type="subcellular location">
    <subcellularLocation>
        <location evidence="1">Cytoplasm</location>
        <location evidence="1">Cytoskeleton</location>
    </subcellularLocation>
</comment>
<dbReference type="SMART" id="SM00721">
    <property type="entry name" value="BAR"/>
    <property type="match status" value="1"/>
</dbReference>
<dbReference type="AlphaFoldDB" id="A0A6F9D835"/>
<sequence>MSWNFFNRTSKRSVVTKAAERDYERECTKMQHLEDASKKIYKDSKKATAANEAFGKASAKIGQDLITTLGGQVSPPLKAFEIATTKQKQLLQERASLTNQCWTESTKKYNSIFPYYSTQLKTRDKALQEYSKVQAKLDKYQEREHTAANSVKIEQAKREMLPVKADFEQKNSTLMSDMPKFYAARLDYFQPALKASVQSECWVHREVIRTFKNSLNVMDTEAGSKADGKVRNLLEDIRKLSITTDD</sequence>
<dbReference type="InterPro" id="IPR046982">
    <property type="entry name" value="BIN3/RVS161-like"/>
</dbReference>
<dbReference type="InterPro" id="IPR027267">
    <property type="entry name" value="AH/BAR_dom_sf"/>
</dbReference>
<reference evidence="5" key="1">
    <citation type="submission" date="2020-04" db="EMBL/GenBank/DDBJ databases">
        <authorList>
            <person name="Neveu A P."/>
        </authorList>
    </citation>
    <scope>NUCLEOTIDE SEQUENCE</scope>
    <source>
        <tissue evidence="5">Whole embryo</tissue>
    </source>
</reference>
<keyword evidence="2" id="KW-0963">Cytoplasm</keyword>
<dbReference type="GO" id="GO:0051666">
    <property type="term" value="P:actin cortical patch localization"/>
    <property type="evidence" value="ECO:0007669"/>
    <property type="project" value="InterPro"/>
</dbReference>
<dbReference type="InterPro" id="IPR004148">
    <property type="entry name" value="BAR_dom"/>
</dbReference>
<evidence type="ECO:0000259" key="4">
    <source>
        <dbReference type="PROSITE" id="PS51021"/>
    </source>
</evidence>
<dbReference type="GO" id="GO:0008289">
    <property type="term" value="F:lipid binding"/>
    <property type="evidence" value="ECO:0007669"/>
    <property type="project" value="TreeGrafter"/>
</dbReference>
<dbReference type="Gene3D" id="1.20.1270.60">
    <property type="entry name" value="Arfaptin homology (AH) domain/BAR domain"/>
    <property type="match status" value="1"/>
</dbReference>
<gene>
    <name evidence="5" type="primary">Bin3</name>
</gene>
<dbReference type="GO" id="GO:0006897">
    <property type="term" value="P:endocytosis"/>
    <property type="evidence" value="ECO:0007669"/>
    <property type="project" value="InterPro"/>
</dbReference>
<keyword evidence="3" id="KW-0206">Cytoskeleton</keyword>
<dbReference type="SUPFAM" id="SSF103657">
    <property type="entry name" value="BAR/IMD domain-like"/>
    <property type="match status" value="1"/>
</dbReference>
<evidence type="ECO:0000256" key="3">
    <source>
        <dbReference type="ARBA" id="ARBA00023212"/>
    </source>
</evidence>
<feature type="domain" description="BAR" evidence="4">
    <location>
        <begin position="8"/>
        <end position="227"/>
    </location>
</feature>
<organism evidence="5">
    <name type="scientific">Phallusia mammillata</name>
    <dbReference type="NCBI Taxonomy" id="59560"/>
    <lineage>
        <taxon>Eukaryota</taxon>
        <taxon>Metazoa</taxon>
        <taxon>Chordata</taxon>
        <taxon>Tunicata</taxon>
        <taxon>Ascidiacea</taxon>
        <taxon>Phlebobranchia</taxon>
        <taxon>Ascidiidae</taxon>
        <taxon>Phallusia</taxon>
    </lineage>
</organism>
<dbReference type="GO" id="GO:0097320">
    <property type="term" value="P:plasma membrane tubulation"/>
    <property type="evidence" value="ECO:0007669"/>
    <property type="project" value="TreeGrafter"/>
</dbReference>
<dbReference type="PANTHER" id="PTHR47174">
    <property type="entry name" value="BRIDGING INTEGRATOR 3"/>
    <property type="match status" value="1"/>
</dbReference>
<evidence type="ECO:0000256" key="2">
    <source>
        <dbReference type="ARBA" id="ARBA00022490"/>
    </source>
</evidence>
<dbReference type="PANTHER" id="PTHR47174:SF3">
    <property type="entry name" value="BRIDGING INTEGRATOR 3"/>
    <property type="match status" value="1"/>
</dbReference>
<name>A0A6F9D835_9ASCI</name>
<protein>
    <submittedName>
        <fullName evidence="5">Bridging integrator 3 homolog</fullName>
    </submittedName>
</protein>
<dbReference type="Pfam" id="PF03114">
    <property type="entry name" value="BAR"/>
    <property type="match status" value="1"/>
</dbReference>